<dbReference type="SUPFAM" id="SSF46785">
    <property type="entry name" value="Winged helix' DNA-binding domain"/>
    <property type="match status" value="1"/>
</dbReference>
<dbReference type="STRING" id="357804.Ping_1012"/>
<dbReference type="Gene3D" id="1.10.10.10">
    <property type="entry name" value="Winged helix-like DNA-binding domain superfamily/Winged helix DNA-binding domain"/>
    <property type="match status" value="1"/>
</dbReference>
<dbReference type="InterPro" id="IPR036390">
    <property type="entry name" value="WH_DNA-bd_sf"/>
</dbReference>
<keyword evidence="2" id="KW-0805">Transcription regulation</keyword>
<protein>
    <submittedName>
        <fullName evidence="6">Chromosome replication initiation inhibitor protein</fullName>
    </submittedName>
</protein>
<keyword evidence="4" id="KW-0804">Transcription</keyword>
<gene>
    <name evidence="6" type="ordered locus">Ping_1012</name>
</gene>
<accession>A1STN6</accession>
<dbReference type="PRINTS" id="PR00039">
    <property type="entry name" value="HTHLYSR"/>
</dbReference>
<dbReference type="AlphaFoldDB" id="A1STN6"/>
<dbReference type="InterPro" id="IPR050176">
    <property type="entry name" value="LTTR"/>
</dbReference>
<dbReference type="GO" id="GO:0003700">
    <property type="term" value="F:DNA-binding transcription factor activity"/>
    <property type="evidence" value="ECO:0007669"/>
    <property type="project" value="InterPro"/>
</dbReference>
<dbReference type="RefSeq" id="WP_011769414.1">
    <property type="nucleotide sequence ID" value="NC_008709.1"/>
</dbReference>
<dbReference type="Pfam" id="PF03466">
    <property type="entry name" value="LysR_substrate"/>
    <property type="match status" value="1"/>
</dbReference>
<evidence type="ECO:0000313" key="7">
    <source>
        <dbReference type="Proteomes" id="UP000000639"/>
    </source>
</evidence>
<dbReference type="Pfam" id="PF00126">
    <property type="entry name" value="HTH_1"/>
    <property type="match status" value="1"/>
</dbReference>
<dbReference type="EMBL" id="CP000510">
    <property type="protein sequence ID" value="ABM02851.1"/>
    <property type="molecule type" value="Genomic_DNA"/>
</dbReference>
<sequence>MINLDYKLLSALNEIVEQQGFELAAKKLFISQPAISLRLKNLEEKVGQPLVIRGHPIRVTPAGEKLLSHFKMVQQLENDLMTNLFPTISSHPVKISLAVNADSIATWFLDAMAPILKKYLIEMNLIIANGVETLNKLRSGQAVGAVMNIESPLPGYRSFKLGGMNYILVASKDFQKKYFSQGVNKESLKMAPSINYDSKDNMHQNFISKHFDLNASEYSSHTISSSEAFVDLAKRSLVCCLIPQLQIERELAEGELINLCPNYRLSETLYWHSWVLVKGLNKQISQEIVAYGRQVLEN</sequence>
<evidence type="ECO:0000256" key="1">
    <source>
        <dbReference type="ARBA" id="ARBA00009437"/>
    </source>
</evidence>
<evidence type="ECO:0000259" key="5">
    <source>
        <dbReference type="PROSITE" id="PS50931"/>
    </source>
</evidence>
<proteinExistence type="inferred from homology"/>
<dbReference type="PANTHER" id="PTHR30579:SF2">
    <property type="entry name" value="HTH-TYPE TRANSCRIPTIONAL REGULATOR ARGP"/>
    <property type="match status" value="1"/>
</dbReference>
<dbReference type="InterPro" id="IPR005119">
    <property type="entry name" value="LysR_subst-bd"/>
</dbReference>
<comment type="similarity">
    <text evidence="1">Belongs to the LysR transcriptional regulatory family.</text>
</comment>
<dbReference type="OrthoDB" id="3252676at2"/>
<evidence type="ECO:0000256" key="3">
    <source>
        <dbReference type="ARBA" id="ARBA00023125"/>
    </source>
</evidence>
<reference evidence="6 7" key="1">
    <citation type="submission" date="2007-01" db="EMBL/GenBank/DDBJ databases">
        <title>Complete sequence of Psychromonas ingrahamii 37.</title>
        <authorList>
            <consortium name="US DOE Joint Genome Institute"/>
            <person name="Copeland A."/>
            <person name="Lucas S."/>
            <person name="Lapidus A."/>
            <person name="Barry K."/>
            <person name="Detter J.C."/>
            <person name="Glavina del Rio T."/>
            <person name="Hammon N."/>
            <person name="Israni S."/>
            <person name="Dalin E."/>
            <person name="Tice H."/>
            <person name="Pitluck S."/>
            <person name="Thompson L.S."/>
            <person name="Brettin T."/>
            <person name="Bruce D."/>
            <person name="Han C."/>
            <person name="Tapia R."/>
            <person name="Schmutz J."/>
            <person name="Larimer F."/>
            <person name="Land M."/>
            <person name="Hauser L."/>
            <person name="Kyrpides N."/>
            <person name="Ivanova N."/>
            <person name="Staley J."/>
            <person name="Richardson P."/>
        </authorList>
    </citation>
    <scope>NUCLEOTIDE SEQUENCE [LARGE SCALE GENOMIC DNA]</scope>
    <source>
        <strain evidence="6 7">37</strain>
    </source>
</reference>
<dbReference type="NCBIfam" id="NF002964">
    <property type="entry name" value="PRK03635.1"/>
    <property type="match status" value="1"/>
</dbReference>
<evidence type="ECO:0000256" key="4">
    <source>
        <dbReference type="ARBA" id="ARBA00023163"/>
    </source>
</evidence>
<dbReference type="SUPFAM" id="SSF53850">
    <property type="entry name" value="Periplasmic binding protein-like II"/>
    <property type="match status" value="1"/>
</dbReference>
<dbReference type="KEGG" id="pin:Ping_1012"/>
<dbReference type="PANTHER" id="PTHR30579">
    <property type="entry name" value="TRANSCRIPTIONAL REGULATOR"/>
    <property type="match status" value="1"/>
</dbReference>
<dbReference type="GO" id="GO:0003677">
    <property type="term" value="F:DNA binding"/>
    <property type="evidence" value="ECO:0007669"/>
    <property type="project" value="UniProtKB-KW"/>
</dbReference>
<dbReference type="Gene3D" id="3.40.190.290">
    <property type="match status" value="1"/>
</dbReference>
<dbReference type="Proteomes" id="UP000000639">
    <property type="component" value="Chromosome"/>
</dbReference>
<dbReference type="InterPro" id="IPR036388">
    <property type="entry name" value="WH-like_DNA-bd_sf"/>
</dbReference>
<dbReference type="InterPro" id="IPR017685">
    <property type="entry name" value="ArgP"/>
</dbReference>
<organism evidence="6 7">
    <name type="scientific">Psychromonas ingrahamii (strain DSM 17664 / CCUG 51855 / 37)</name>
    <dbReference type="NCBI Taxonomy" id="357804"/>
    <lineage>
        <taxon>Bacteria</taxon>
        <taxon>Pseudomonadati</taxon>
        <taxon>Pseudomonadota</taxon>
        <taxon>Gammaproteobacteria</taxon>
        <taxon>Alteromonadales</taxon>
        <taxon>Psychromonadaceae</taxon>
        <taxon>Psychromonas</taxon>
    </lineage>
</organism>
<keyword evidence="7" id="KW-1185">Reference proteome</keyword>
<feature type="domain" description="HTH lysR-type" evidence="5">
    <location>
        <begin position="4"/>
        <end position="60"/>
    </location>
</feature>
<evidence type="ECO:0000313" key="6">
    <source>
        <dbReference type="EMBL" id="ABM02851.1"/>
    </source>
</evidence>
<keyword evidence="3" id="KW-0238">DNA-binding</keyword>
<dbReference type="InterPro" id="IPR000847">
    <property type="entry name" value="LysR_HTH_N"/>
</dbReference>
<dbReference type="HOGENOM" id="CLU_063829_0_0_6"/>
<evidence type="ECO:0000256" key="2">
    <source>
        <dbReference type="ARBA" id="ARBA00023015"/>
    </source>
</evidence>
<dbReference type="PROSITE" id="PS50931">
    <property type="entry name" value="HTH_LYSR"/>
    <property type="match status" value="1"/>
</dbReference>
<dbReference type="NCBIfam" id="TIGR03298">
    <property type="entry name" value="argP"/>
    <property type="match status" value="1"/>
</dbReference>
<dbReference type="eggNOG" id="COG0583">
    <property type="taxonomic scope" value="Bacteria"/>
</dbReference>
<name>A1STN6_PSYIN</name>